<organism evidence="3 4">
    <name type="scientific">Variibacter gotjawalensis</name>
    <dbReference type="NCBI Taxonomy" id="1333996"/>
    <lineage>
        <taxon>Bacteria</taxon>
        <taxon>Pseudomonadati</taxon>
        <taxon>Pseudomonadota</taxon>
        <taxon>Alphaproteobacteria</taxon>
        <taxon>Hyphomicrobiales</taxon>
        <taxon>Nitrobacteraceae</taxon>
        <taxon>Variibacter</taxon>
    </lineage>
</organism>
<sequence>MSRVSFVRLTAVCGLALGTALLAAPGTSSAADLDDYGPRYARPYPPPEPQYERRAYEPPPPPVYRERRVEFDADGCRISYRRYVDDDGREVSRRVRDCDRVASRPWDEPRYAPPPPRYDYDYRPPRPVGPPVDDDLD</sequence>
<gene>
    <name evidence="3" type="ORF">GJW-30_1_02316</name>
</gene>
<dbReference type="KEGG" id="vgo:GJW-30_1_02316"/>
<evidence type="ECO:0000313" key="3">
    <source>
        <dbReference type="EMBL" id="BAT59783.1"/>
    </source>
</evidence>
<feature type="chain" id="PRO_5006615852" description="Secreted protein" evidence="2">
    <location>
        <begin position="31"/>
        <end position="137"/>
    </location>
</feature>
<dbReference type="RefSeq" id="WP_130364897.1">
    <property type="nucleotide sequence ID" value="NZ_AP014946.1"/>
</dbReference>
<dbReference type="AlphaFoldDB" id="A0A0S3PV23"/>
<evidence type="ECO:0000256" key="1">
    <source>
        <dbReference type="SAM" id="MobiDB-lite"/>
    </source>
</evidence>
<dbReference type="Proteomes" id="UP000236884">
    <property type="component" value="Chromosome"/>
</dbReference>
<proteinExistence type="predicted"/>
<keyword evidence="2" id="KW-0732">Signal</keyword>
<accession>A0A0S3PV23</accession>
<feature type="compositionally biased region" description="Basic and acidic residues" evidence="1">
    <location>
        <begin position="88"/>
        <end position="110"/>
    </location>
</feature>
<evidence type="ECO:0000256" key="2">
    <source>
        <dbReference type="SAM" id="SignalP"/>
    </source>
</evidence>
<name>A0A0S3PV23_9BRAD</name>
<feature type="region of interest" description="Disordered" evidence="1">
    <location>
        <begin position="88"/>
        <end position="137"/>
    </location>
</feature>
<feature type="signal peptide" evidence="2">
    <location>
        <begin position="1"/>
        <end position="30"/>
    </location>
</feature>
<protein>
    <recommendedName>
        <fullName evidence="5">Secreted protein</fullName>
    </recommendedName>
</protein>
<dbReference type="EMBL" id="AP014946">
    <property type="protein sequence ID" value="BAT59783.1"/>
    <property type="molecule type" value="Genomic_DNA"/>
</dbReference>
<evidence type="ECO:0000313" key="4">
    <source>
        <dbReference type="Proteomes" id="UP000236884"/>
    </source>
</evidence>
<feature type="region of interest" description="Disordered" evidence="1">
    <location>
        <begin position="27"/>
        <end position="64"/>
    </location>
</feature>
<evidence type="ECO:0008006" key="5">
    <source>
        <dbReference type="Google" id="ProtNLM"/>
    </source>
</evidence>
<keyword evidence="4" id="KW-1185">Reference proteome</keyword>
<reference evidence="3 4" key="1">
    <citation type="submission" date="2015-08" db="EMBL/GenBank/DDBJ databases">
        <title>Investigation of the bacterial diversity of lava forest soil.</title>
        <authorList>
            <person name="Lee J.S."/>
        </authorList>
    </citation>
    <scope>NUCLEOTIDE SEQUENCE [LARGE SCALE GENOMIC DNA]</scope>
    <source>
        <strain evidence="3 4">GJW-30</strain>
    </source>
</reference>